<feature type="signal peptide" evidence="1">
    <location>
        <begin position="1"/>
        <end position="24"/>
    </location>
</feature>
<dbReference type="Ensembl" id="ENSCINT00000025648.2">
    <property type="protein sequence ID" value="ENSCINP00000025402.2"/>
    <property type="gene ID" value="ENSCING00000023251.1"/>
</dbReference>
<reference evidence="3" key="1">
    <citation type="journal article" date="2002" name="Science">
        <title>The draft genome of Ciona intestinalis: insights into chordate and vertebrate origins.</title>
        <authorList>
            <person name="Dehal P."/>
            <person name="Satou Y."/>
            <person name="Campbell R.K."/>
            <person name="Chapman J."/>
            <person name="Degnan B."/>
            <person name="De Tomaso A."/>
            <person name="Davidson B."/>
            <person name="Di Gregorio A."/>
            <person name="Gelpke M."/>
            <person name="Goodstein D.M."/>
            <person name="Harafuji N."/>
            <person name="Hastings K.E."/>
            <person name="Ho I."/>
            <person name="Hotta K."/>
            <person name="Huang W."/>
            <person name="Kawashima T."/>
            <person name="Lemaire P."/>
            <person name="Martinez D."/>
            <person name="Meinertzhagen I.A."/>
            <person name="Necula S."/>
            <person name="Nonaka M."/>
            <person name="Putnam N."/>
            <person name="Rash S."/>
            <person name="Saiga H."/>
            <person name="Satake M."/>
            <person name="Terry A."/>
            <person name="Yamada L."/>
            <person name="Wang H.G."/>
            <person name="Awazu S."/>
            <person name="Azumi K."/>
            <person name="Boore J."/>
            <person name="Branno M."/>
            <person name="Chin-Bow S."/>
            <person name="DeSantis R."/>
            <person name="Doyle S."/>
            <person name="Francino P."/>
            <person name="Keys D.N."/>
            <person name="Haga S."/>
            <person name="Hayashi H."/>
            <person name="Hino K."/>
            <person name="Imai K.S."/>
            <person name="Inaba K."/>
            <person name="Kano S."/>
            <person name="Kobayashi K."/>
            <person name="Kobayashi M."/>
            <person name="Lee B.I."/>
            <person name="Makabe K.W."/>
            <person name="Manohar C."/>
            <person name="Matassi G."/>
            <person name="Medina M."/>
            <person name="Mochizuki Y."/>
            <person name="Mount S."/>
            <person name="Morishita T."/>
            <person name="Miura S."/>
            <person name="Nakayama A."/>
            <person name="Nishizaka S."/>
            <person name="Nomoto H."/>
            <person name="Ohta F."/>
            <person name="Oishi K."/>
            <person name="Rigoutsos I."/>
            <person name="Sano M."/>
            <person name="Sasaki A."/>
            <person name="Sasakura Y."/>
            <person name="Shoguchi E."/>
            <person name="Shin-i T."/>
            <person name="Spagnuolo A."/>
            <person name="Stainier D."/>
            <person name="Suzuki M.M."/>
            <person name="Tassy O."/>
            <person name="Takatori N."/>
            <person name="Tokuoka M."/>
            <person name="Yagi K."/>
            <person name="Yoshizaki F."/>
            <person name="Wada S."/>
            <person name="Zhang C."/>
            <person name="Hyatt P.D."/>
            <person name="Larimer F."/>
            <person name="Detter C."/>
            <person name="Doggett N."/>
            <person name="Glavina T."/>
            <person name="Hawkins T."/>
            <person name="Richardson P."/>
            <person name="Lucas S."/>
            <person name="Kohara Y."/>
            <person name="Levine M."/>
            <person name="Satoh N."/>
            <person name="Rokhsar D.S."/>
        </authorList>
    </citation>
    <scope>NUCLEOTIDE SEQUENCE [LARGE SCALE GENOMIC DNA]</scope>
</reference>
<evidence type="ECO:0000313" key="2">
    <source>
        <dbReference type="Ensembl" id="ENSCINP00000025402.2"/>
    </source>
</evidence>
<dbReference type="Proteomes" id="UP000008144">
    <property type="component" value="Chromosome 10"/>
</dbReference>
<name>F6RQ87_CIOIN</name>
<dbReference type="AlphaFoldDB" id="F6RQ87"/>
<organism evidence="2 3">
    <name type="scientific">Ciona intestinalis</name>
    <name type="common">Transparent sea squirt</name>
    <name type="synonym">Ascidia intestinalis</name>
    <dbReference type="NCBI Taxonomy" id="7719"/>
    <lineage>
        <taxon>Eukaryota</taxon>
        <taxon>Metazoa</taxon>
        <taxon>Chordata</taxon>
        <taxon>Tunicata</taxon>
        <taxon>Ascidiacea</taxon>
        <taxon>Phlebobranchia</taxon>
        <taxon>Cionidae</taxon>
        <taxon>Ciona</taxon>
    </lineage>
</organism>
<reference evidence="2" key="4">
    <citation type="submission" date="2025-09" db="UniProtKB">
        <authorList>
            <consortium name="Ensembl"/>
        </authorList>
    </citation>
    <scope>IDENTIFICATION</scope>
</reference>
<evidence type="ECO:0000313" key="3">
    <source>
        <dbReference type="Proteomes" id="UP000008144"/>
    </source>
</evidence>
<evidence type="ECO:0000256" key="1">
    <source>
        <dbReference type="SAM" id="SignalP"/>
    </source>
</evidence>
<feature type="chain" id="PRO_5003345741" description="Cathepsin propeptide inhibitor domain-containing protein" evidence="1">
    <location>
        <begin position="25"/>
        <end position="63"/>
    </location>
</feature>
<protein>
    <recommendedName>
        <fullName evidence="4">Cathepsin propeptide inhibitor domain-containing protein</fullName>
    </recommendedName>
</protein>
<proteinExistence type="predicted"/>
<dbReference type="GeneTree" id="ENSGT00940000182087"/>
<accession>F6RQ87</accession>
<reference evidence="2" key="3">
    <citation type="submission" date="2025-08" db="UniProtKB">
        <authorList>
            <consortium name="Ensembl"/>
        </authorList>
    </citation>
    <scope>IDENTIFICATION</scope>
</reference>
<dbReference type="InParanoid" id="F6RQ87"/>
<evidence type="ECO:0008006" key="4">
    <source>
        <dbReference type="Google" id="ProtNLM"/>
    </source>
</evidence>
<reference evidence="2" key="2">
    <citation type="journal article" date="2008" name="Genome Biol.">
        <title>Improved genome assembly and evidence-based global gene model set for the chordate Ciona intestinalis: new insight into intron and operon populations.</title>
        <authorList>
            <person name="Satou Y."/>
            <person name="Mineta K."/>
            <person name="Ogasawara M."/>
            <person name="Sasakura Y."/>
            <person name="Shoguchi E."/>
            <person name="Ueno K."/>
            <person name="Yamada L."/>
            <person name="Matsumoto J."/>
            <person name="Wasserscheid J."/>
            <person name="Dewar K."/>
            <person name="Wiley G.B."/>
            <person name="Macmil S.L."/>
            <person name="Roe B.A."/>
            <person name="Zeller R.W."/>
            <person name="Hastings K.E."/>
            <person name="Lemaire P."/>
            <person name="Lindquist E."/>
            <person name="Endo T."/>
            <person name="Hotta K."/>
            <person name="Inaba K."/>
        </authorList>
    </citation>
    <scope>NUCLEOTIDE SEQUENCE [LARGE SCALE GENOMIC DNA]</scope>
    <source>
        <strain evidence="2">wild type</strain>
    </source>
</reference>
<dbReference type="HOGENOM" id="CLU_2928557_0_0_1"/>
<keyword evidence="3" id="KW-1185">Reference proteome</keyword>
<dbReference type="EMBL" id="EAAA01000586">
    <property type="status" value="NOT_ANNOTATED_CDS"/>
    <property type="molecule type" value="Genomic_DNA"/>
</dbReference>
<keyword evidence="1" id="KW-0732">Signal</keyword>
<sequence length="63" mass="7527">MDRKFLLLLVLVLVTVQLVDIATCDDFWTRRRTSWKWNEQNAQQLRDARDALEDDFLLANAFQ</sequence>